<comment type="caution">
    <text evidence="4">The sequence shown here is derived from an EMBL/GenBank/DDBJ whole genome shotgun (WGS) entry which is preliminary data.</text>
</comment>
<feature type="region of interest" description="Disordered" evidence="1">
    <location>
        <begin position="1"/>
        <end position="39"/>
    </location>
</feature>
<accession>A0A7W8QMV8</accession>
<evidence type="ECO:0000259" key="3">
    <source>
        <dbReference type="Pfam" id="PF25000"/>
    </source>
</evidence>
<evidence type="ECO:0000256" key="1">
    <source>
        <dbReference type="SAM" id="MobiDB-lite"/>
    </source>
</evidence>
<feature type="region of interest" description="Disordered" evidence="1">
    <location>
        <begin position="405"/>
        <end position="424"/>
    </location>
</feature>
<dbReference type="SUPFAM" id="SSF48452">
    <property type="entry name" value="TPR-like"/>
    <property type="match status" value="2"/>
</dbReference>
<feature type="domain" description="NB-ARC" evidence="2">
    <location>
        <begin position="702"/>
        <end position="854"/>
    </location>
</feature>
<dbReference type="InterPro" id="IPR011990">
    <property type="entry name" value="TPR-like_helical_dom_sf"/>
</dbReference>
<dbReference type="Proteomes" id="UP000572635">
    <property type="component" value="Unassembled WGS sequence"/>
</dbReference>
<feature type="compositionally biased region" description="Basic and acidic residues" evidence="1">
    <location>
        <begin position="93"/>
        <end position="109"/>
    </location>
</feature>
<dbReference type="NCBIfam" id="NF040586">
    <property type="entry name" value="FxSxx_TPR"/>
    <property type="match status" value="1"/>
</dbReference>
<feature type="compositionally biased region" description="Pro residues" evidence="1">
    <location>
        <begin position="406"/>
        <end position="417"/>
    </location>
</feature>
<feature type="compositionally biased region" description="Low complexity" evidence="1">
    <location>
        <begin position="63"/>
        <end position="78"/>
    </location>
</feature>
<feature type="region of interest" description="Disordered" evidence="1">
    <location>
        <begin position="57"/>
        <end position="132"/>
    </location>
</feature>
<dbReference type="EMBL" id="JACHDB010000001">
    <property type="protein sequence ID" value="MBB5433357.1"/>
    <property type="molecule type" value="Genomic_DNA"/>
</dbReference>
<dbReference type="InterPro" id="IPR002182">
    <property type="entry name" value="NB-ARC"/>
</dbReference>
<evidence type="ECO:0000313" key="4">
    <source>
        <dbReference type="EMBL" id="MBB5433357.1"/>
    </source>
</evidence>
<dbReference type="Pfam" id="PF00931">
    <property type="entry name" value="NB-ARC"/>
    <property type="match status" value="1"/>
</dbReference>
<sequence>MGVNPDRGGEGRGQGSAARVAEPAGSGPPPAVRERGAAALTAREAAEALWLAAVRADREDGAAAEAPEPAPGGVAAPEQVREPPGEEPGPEGDGPRADDREPASAEDGRGGGGPPPGPGEGAAAPPADAAPSVRGGAAALLRGLGGAHPEERSAAAPPRIAPRRGDQAWLDRALRPFAVPAASPAERVLDEEATARDSAAAGRWLPALRAVPERGHRLLLVREESLTMLAHTGDLDAFQRLVGDRGVFRDVRARRCGAPGETRPQDWDALDRVLAAADPGALLLLCTDGVSEEWRSGRMHARVARWARRHCTAILNPLPRRQWHRGHIETYRARLGFPVGAGSGLPRNTRLGVHLTDPGELPPLRPRPLLSAIPVPVVAFPDGLAEFARFAAGRRLPGGYHTRVLPAPPGGRSPAPAPEEGAESAEDAVLRFRADASDTAFRLARLLAAVPLSLPAMRGVQQAVLPEADGGHLAEVLCGGLLVRTVPGERADRADEVTLDFRAGVREVLLAHGRRSETLRAMLAWARSVRSAVPWAASVESAVLHPARTALMDAVPDEAIPHARAVHISLRSVSGAYLCLSDRLSEVLGLSETEQGDGGPVGADRADEGNRMTTRTGVSAPRAEDAEAEPPRVDDRGDAPETPASEERGSARDTPRNPAGDPLAAARSVPPSPASRRDPGDPPPVWSPAIPQRNRSFIGRTAELEELADRLSEGTTSILPEAVWGMGGVGKTHLAVEYVHRHQDEYDLVWWVPSSSTGEMMRSLIDLAETLELPVESTQDKAVPAVLEALRLGVPYRDWLLVFDNAESPEMVRDFLPVHGTGRILITSRNPDWERTTRALEVSVFSPEESRELIRLRRPDLPEAGADQVAEVLGHLPLAVEQAAVWLLQTGMSAEDYLEAFEAENEALLNIPDLTEYGRPVTAAWNLSLRRLEEKNPSALALLRVCAFLAPVPVPRRYFRAARGAQLDPELLSIVNSPVALSAAFRDISQLSLARLDHRAGTLQMHRLVQQTLRQRMDPGERDAVRHQAHLILAAMDPEEPLDPSEWPVYSELLPHIRAAEVHTCSEPWVRNLTVNVTTFLRWWGDIQGALNVARRAMEMWGEEEEETNSQSVALANEVISVLRGAGRFTEAQEINSRLRDALMAEHGLLHEDTLALTSALADGRRIEGDYQGAIELSEQVWRSSMQLLGREDPTAIGYTQLHALSLRHGDRLEEALELDREAYALFGQVLGQGHPRSQSAGVSIGIDLFSSGRYLQAETWLRSMVELTARMFGEGSRQDFGARSVHSVAQYRAGLVEEAVEQAQEVYRARVAQHGENALDTWRAAAVLSVALHEAGRTREALEKGEGAFSAYAESFGADHPQTYALMSNLSTAYLAAAQTEKALRLGEEALAGLERRLGERHSYTIVARIAVGNALAAQGETAAACEADRRTAELAREVLGTDHPVTLCAERNLVAGEAELDGEEPGARLVELRPRYADVLGEGHPGTESLSQGLRESRDIYPTVLY</sequence>
<evidence type="ECO:0000313" key="5">
    <source>
        <dbReference type="Proteomes" id="UP000572635"/>
    </source>
</evidence>
<gene>
    <name evidence="4" type="ORF">HDA36_003441</name>
</gene>
<dbReference type="InterPro" id="IPR056681">
    <property type="entry name" value="DUF7779"/>
</dbReference>
<dbReference type="PANTHER" id="PTHR35205">
    <property type="entry name" value="NB-ARC AND TPR DOMAIN PROTEIN"/>
    <property type="match status" value="1"/>
</dbReference>
<dbReference type="InterPro" id="IPR047738">
    <property type="entry name" value="SAV_2336-like_N"/>
</dbReference>
<dbReference type="Gene3D" id="1.25.40.10">
    <property type="entry name" value="Tetratricopeptide repeat domain"/>
    <property type="match status" value="2"/>
</dbReference>
<name>A0A7W8QMV8_9ACTN</name>
<dbReference type="Gene3D" id="3.40.50.300">
    <property type="entry name" value="P-loop containing nucleotide triphosphate hydrolases"/>
    <property type="match status" value="1"/>
</dbReference>
<dbReference type="RefSeq" id="WP_184393038.1">
    <property type="nucleotide sequence ID" value="NZ_JACHDB010000001.1"/>
</dbReference>
<protein>
    <recommendedName>
        <fullName evidence="6">Tetratricopeptide repeat protein</fullName>
    </recommendedName>
</protein>
<feature type="region of interest" description="Disordered" evidence="1">
    <location>
        <begin position="591"/>
        <end position="694"/>
    </location>
</feature>
<dbReference type="GO" id="GO:0043531">
    <property type="term" value="F:ADP binding"/>
    <property type="evidence" value="ECO:0007669"/>
    <property type="project" value="InterPro"/>
</dbReference>
<dbReference type="InterPro" id="IPR027417">
    <property type="entry name" value="P-loop_NTPase"/>
</dbReference>
<dbReference type="SUPFAM" id="SSF52540">
    <property type="entry name" value="P-loop containing nucleoside triphosphate hydrolases"/>
    <property type="match status" value="1"/>
</dbReference>
<dbReference type="NCBIfam" id="NF041121">
    <property type="entry name" value="SAV_2336_NTERM"/>
    <property type="match status" value="1"/>
</dbReference>
<evidence type="ECO:0000259" key="2">
    <source>
        <dbReference type="Pfam" id="PF00931"/>
    </source>
</evidence>
<feature type="compositionally biased region" description="Basic and acidic residues" evidence="1">
    <location>
        <begin position="622"/>
        <end position="655"/>
    </location>
</feature>
<feature type="compositionally biased region" description="Low complexity" evidence="1">
    <location>
        <begin position="121"/>
        <end position="132"/>
    </location>
</feature>
<organism evidence="4 5">
    <name type="scientific">Nocardiopsis composta</name>
    <dbReference type="NCBI Taxonomy" id="157465"/>
    <lineage>
        <taxon>Bacteria</taxon>
        <taxon>Bacillati</taxon>
        <taxon>Actinomycetota</taxon>
        <taxon>Actinomycetes</taxon>
        <taxon>Streptosporangiales</taxon>
        <taxon>Nocardiopsidaceae</taxon>
        <taxon>Nocardiopsis</taxon>
    </lineage>
</organism>
<evidence type="ECO:0008006" key="6">
    <source>
        <dbReference type="Google" id="ProtNLM"/>
    </source>
</evidence>
<reference evidence="4 5" key="1">
    <citation type="submission" date="2020-08" db="EMBL/GenBank/DDBJ databases">
        <title>Sequencing the genomes of 1000 actinobacteria strains.</title>
        <authorList>
            <person name="Klenk H.-P."/>
        </authorList>
    </citation>
    <scope>NUCLEOTIDE SEQUENCE [LARGE SCALE GENOMIC DNA]</scope>
    <source>
        <strain evidence="4 5">DSM 44551</strain>
    </source>
</reference>
<feature type="domain" description="DUF7779" evidence="3">
    <location>
        <begin position="932"/>
        <end position="1021"/>
    </location>
</feature>
<keyword evidence="5" id="KW-1185">Reference proteome</keyword>
<proteinExistence type="predicted"/>
<dbReference type="Pfam" id="PF13374">
    <property type="entry name" value="TPR_10"/>
    <property type="match status" value="3"/>
</dbReference>
<dbReference type="Pfam" id="PF25000">
    <property type="entry name" value="DUF7779"/>
    <property type="match status" value="1"/>
</dbReference>
<dbReference type="PANTHER" id="PTHR35205:SF1">
    <property type="entry name" value="ZU5 DOMAIN-CONTAINING PROTEIN"/>
    <property type="match status" value="1"/>
</dbReference>